<comment type="caution">
    <text evidence="1">The sequence shown here is derived from an EMBL/GenBank/DDBJ whole genome shotgun (WGS) entry which is preliminary data.</text>
</comment>
<dbReference type="Proteomes" id="UP000532373">
    <property type="component" value="Unassembled WGS sequence"/>
</dbReference>
<accession>A0A8E2BCV8</accession>
<name>A0A8E2BCV8_9HYPH</name>
<evidence type="ECO:0000313" key="2">
    <source>
        <dbReference type="Proteomes" id="UP000532373"/>
    </source>
</evidence>
<dbReference type="EMBL" id="JACHGI010000001">
    <property type="protein sequence ID" value="MBB6465175.1"/>
    <property type="molecule type" value="Genomic_DNA"/>
</dbReference>
<protein>
    <submittedName>
        <fullName evidence="1">Uncharacterized protein</fullName>
    </submittedName>
</protein>
<reference evidence="1 2" key="1">
    <citation type="submission" date="2020-08" db="EMBL/GenBank/DDBJ databases">
        <title>Genomic Encyclopedia of Type Strains, Phase IV (KMG-IV): sequencing the most valuable type-strain genomes for metagenomic binning, comparative biology and taxonomic classification.</title>
        <authorList>
            <person name="Goeker M."/>
        </authorList>
    </citation>
    <scope>NUCLEOTIDE SEQUENCE [LARGE SCALE GENOMIC DNA]</scope>
    <source>
        <strain evidence="1 2">DSM 17454</strain>
    </source>
</reference>
<organism evidence="1 2">
    <name type="scientific">Aminobacter carboxidus</name>
    <dbReference type="NCBI Taxonomy" id="376165"/>
    <lineage>
        <taxon>Bacteria</taxon>
        <taxon>Pseudomonadati</taxon>
        <taxon>Pseudomonadota</taxon>
        <taxon>Alphaproteobacteria</taxon>
        <taxon>Hyphomicrobiales</taxon>
        <taxon>Phyllobacteriaceae</taxon>
        <taxon>Aminobacter</taxon>
    </lineage>
</organism>
<gene>
    <name evidence="1" type="ORF">HNQ96_001022</name>
</gene>
<evidence type="ECO:0000313" key="1">
    <source>
        <dbReference type="EMBL" id="MBB6465175.1"/>
    </source>
</evidence>
<sequence>MPRWLGRSEHDLEVFARRAAELTKDRFGLGFYALIQQANTDVGEHELEDTLCDPEMVKRGFEDLITRFPAPSNMNRYADMLE</sequence>
<dbReference type="RefSeq" id="WP_184767667.1">
    <property type="nucleotide sequence ID" value="NZ_JACHGI010000001.1"/>
</dbReference>
<dbReference type="AlphaFoldDB" id="A0A8E2BCV8"/>
<proteinExistence type="predicted"/>